<evidence type="ECO:0000256" key="6">
    <source>
        <dbReference type="SAM" id="MobiDB-lite"/>
    </source>
</evidence>
<keyword evidence="3" id="KW-0863">Zinc-finger</keyword>
<evidence type="ECO:0000256" key="5">
    <source>
        <dbReference type="ARBA" id="ARBA00023242"/>
    </source>
</evidence>
<evidence type="ECO:0000256" key="2">
    <source>
        <dbReference type="ARBA" id="ARBA00022723"/>
    </source>
</evidence>
<dbReference type="Pfam" id="PF05699">
    <property type="entry name" value="Dimer_Tnp_hAT"/>
    <property type="match status" value="1"/>
</dbReference>
<organism evidence="8 9">
    <name type="scientific">Pagothenia borchgrevinki</name>
    <name type="common">Bald rockcod</name>
    <name type="synonym">Trematomus borchgrevinki</name>
    <dbReference type="NCBI Taxonomy" id="8213"/>
    <lineage>
        <taxon>Eukaryota</taxon>
        <taxon>Metazoa</taxon>
        <taxon>Chordata</taxon>
        <taxon>Craniata</taxon>
        <taxon>Vertebrata</taxon>
        <taxon>Euteleostomi</taxon>
        <taxon>Actinopterygii</taxon>
        <taxon>Neopterygii</taxon>
        <taxon>Teleostei</taxon>
        <taxon>Neoteleostei</taxon>
        <taxon>Acanthomorphata</taxon>
        <taxon>Eupercaria</taxon>
        <taxon>Perciformes</taxon>
        <taxon>Notothenioidei</taxon>
        <taxon>Nototheniidae</taxon>
        <taxon>Pagothenia</taxon>
    </lineage>
</organism>
<dbReference type="EMBL" id="JBIYXZ010002087">
    <property type="protein sequence ID" value="KAL3045397.1"/>
    <property type="molecule type" value="Genomic_DNA"/>
</dbReference>
<dbReference type="PANTHER" id="PTHR46481">
    <property type="entry name" value="ZINC FINGER BED DOMAIN-CONTAINING PROTEIN 4"/>
    <property type="match status" value="1"/>
</dbReference>
<feature type="region of interest" description="Disordered" evidence="6">
    <location>
        <begin position="48"/>
        <end position="102"/>
    </location>
</feature>
<reference evidence="8 9" key="2">
    <citation type="journal article" date="2024" name="G3 (Bethesda)">
        <title>The genome of the cryopelagic Antarctic bald notothen, Trematomus borchgrevinki.</title>
        <authorList>
            <person name="Rayamajhi N."/>
            <person name="Rivera-Colon A.G."/>
            <person name="Minhas B.F."/>
            <person name="Cheng C.C."/>
            <person name="Catchen J.M."/>
        </authorList>
    </citation>
    <scope>NUCLEOTIDE SEQUENCE [LARGE SCALE GENOMIC DNA]</scope>
    <source>
        <strain evidence="8">AGRC-2024</strain>
    </source>
</reference>
<keyword evidence="2" id="KW-0479">Metal-binding</keyword>
<accession>A0ABD2FUW7</accession>
<dbReference type="Proteomes" id="UP001619887">
    <property type="component" value="Unassembled WGS sequence"/>
</dbReference>
<sequence length="218" mass="25293">MRESLVKRFSKLEETKMVVLACLLDPRYKNNVFSSDATLTKAKEWLKEDVTSQEEPAAKEGVNKKEPAAAEDISEEEQAAAEDISEEDRRTPKRQQREQVSCRSRIDDMFSSLLASHTAEPLAKSYLEDELHLYLKEPVIDRRKGDPLQWWRQNEGRFKLLATQARKFLCPPPSSVPSERIFSEVSAIYEKNRSRLTGEHAEQLCFLHHNLVLLNWEY</sequence>
<feature type="domain" description="HAT C-terminal dimerisation" evidence="7">
    <location>
        <begin position="130"/>
        <end position="211"/>
    </location>
</feature>
<evidence type="ECO:0000259" key="7">
    <source>
        <dbReference type="Pfam" id="PF05699"/>
    </source>
</evidence>
<feature type="compositionally biased region" description="Basic and acidic residues" evidence="6">
    <location>
        <begin position="48"/>
        <end position="68"/>
    </location>
</feature>
<dbReference type="AlphaFoldDB" id="A0ABD2FUW7"/>
<name>A0ABD2FUW7_PAGBO</name>
<reference evidence="8 9" key="1">
    <citation type="journal article" date="2022" name="G3 (Bethesda)">
        <title>Evaluating Illumina-, Nanopore-, and PacBio-based genome assembly strategies with the bald notothen, Trematomus borchgrevinki.</title>
        <authorList>
            <person name="Rayamajhi N."/>
            <person name="Cheng C.C."/>
            <person name="Catchen J.M."/>
        </authorList>
    </citation>
    <scope>NUCLEOTIDE SEQUENCE [LARGE SCALE GENOMIC DNA]</scope>
    <source>
        <strain evidence="8">AGRC-2024</strain>
    </source>
</reference>
<comment type="subcellular location">
    <subcellularLocation>
        <location evidence="1">Nucleus</location>
    </subcellularLocation>
</comment>
<keyword evidence="5" id="KW-0539">Nucleus</keyword>
<keyword evidence="4" id="KW-0862">Zinc</keyword>
<evidence type="ECO:0000313" key="9">
    <source>
        <dbReference type="Proteomes" id="UP001619887"/>
    </source>
</evidence>
<evidence type="ECO:0000256" key="3">
    <source>
        <dbReference type="ARBA" id="ARBA00022771"/>
    </source>
</evidence>
<evidence type="ECO:0000313" key="8">
    <source>
        <dbReference type="EMBL" id="KAL3045397.1"/>
    </source>
</evidence>
<evidence type="ECO:0000256" key="4">
    <source>
        <dbReference type="ARBA" id="ARBA00022833"/>
    </source>
</evidence>
<dbReference type="InterPro" id="IPR008906">
    <property type="entry name" value="HATC_C_dom"/>
</dbReference>
<dbReference type="InterPro" id="IPR012337">
    <property type="entry name" value="RNaseH-like_sf"/>
</dbReference>
<dbReference type="InterPro" id="IPR052035">
    <property type="entry name" value="ZnF_BED_domain_contain"/>
</dbReference>
<evidence type="ECO:0000256" key="1">
    <source>
        <dbReference type="ARBA" id="ARBA00004123"/>
    </source>
</evidence>
<feature type="compositionally biased region" description="Acidic residues" evidence="6">
    <location>
        <begin position="72"/>
        <end position="86"/>
    </location>
</feature>
<dbReference type="SUPFAM" id="SSF53098">
    <property type="entry name" value="Ribonuclease H-like"/>
    <property type="match status" value="1"/>
</dbReference>
<dbReference type="GO" id="GO:0005634">
    <property type="term" value="C:nucleus"/>
    <property type="evidence" value="ECO:0007669"/>
    <property type="project" value="UniProtKB-SubCell"/>
</dbReference>
<keyword evidence="9" id="KW-1185">Reference proteome</keyword>
<comment type="caution">
    <text evidence="8">The sequence shown here is derived from an EMBL/GenBank/DDBJ whole genome shotgun (WGS) entry which is preliminary data.</text>
</comment>
<gene>
    <name evidence="8" type="ORF">OYC64_013631</name>
</gene>
<protein>
    <recommendedName>
        <fullName evidence="7">HAT C-terminal dimerisation domain-containing protein</fullName>
    </recommendedName>
</protein>
<proteinExistence type="predicted"/>
<dbReference type="PANTHER" id="PTHR46481:SF10">
    <property type="entry name" value="ZINC FINGER BED DOMAIN-CONTAINING PROTEIN 39"/>
    <property type="match status" value="1"/>
</dbReference>
<dbReference type="GO" id="GO:0008270">
    <property type="term" value="F:zinc ion binding"/>
    <property type="evidence" value="ECO:0007669"/>
    <property type="project" value="UniProtKB-KW"/>
</dbReference>